<evidence type="ECO:0000256" key="4">
    <source>
        <dbReference type="SAM" id="MobiDB-lite"/>
    </source>
</evidence>
<evidence type="ECO:0000256" key="6">
    <source>
        <dbReference type="SAM" id="SignalP"/>
    </source>
</evidence>
<evidence type="ECO:0000256" key="2">
    <source>
        <dbReference type="ARBA" id="ARBA00022475"/>
    </source>
</evidence>
<dbReference type="GO" id="GO:0004888">
    <property type="term" value="F:transmembrane signaling receptor activity"/>
    <property type="evidence" value="ECO:0007669"/>
    <property type="project" value="TreeGrafter"/>
</dbReference>
<dbReference type="AlphaFoldDB" id="A0AA88PAB8"/>
<evidence type="ECO:0000313" key="7">
    <source>
        <dbReference type="EMBL" id="KAK2881761.1"/>
    </source>
</evidence>
<keyword evidence="8" id="KW-1185">Reference proteome</keyword>
<feature type="signal peptide" evidence="6">
    <location>
        <begin position="1"/>
        <end position="20"/>
    </location>
</feature>
<keyword evidence="2" id="KW-1003">Cell membrane</keyword>
<dbReference type="Proteomes" id="UP001187343">
    <property type="component" value="Unassembled WGS sequence"/>
</dbReference>
<feature type="chain" id="PRO_5041638987" description="T-cell surface glycoprotein CD3 epsilon chain" evidence="6">
    <location>
        <begin position="21"/>
        <end position="170"/>
    </location>
</feature>
<dbReference type="PANTHER" id="PTHR10570:SF9">
    <property type="entry name" value="T-CELL SURFACE GLYCOPROTEIN CD3 EPSILON CHAIN"/>
    <property type="match status" value="1"/>
</dbReference>
<dbReference type="GO" id="GO:0042105">
    <property type="term" value="C:alpha-beta T cell receptor complex"/>
    <property type="evidence" value="ECO:0007669"/>
    <property type="project" value="TreeGrafter"/>
</dbReference>
<dbReference type="GO" id="GO:0007166">
    <property type="term" value="P:cell surface receptor signaling pathway"/>
    <property type="evidence" value="ECO:0007669"/>
    <property type="project" value="TreeGrafter"/>
</dbReference>
<dbReference type="PANTHER" id="PTHR10570">
    <property type="entry name" value="T-CELL SURFACE GLYCOPROTEIN CD3 GAMMA CHAIN / DELTA CHAIN"/>
    <property type="match status" value="1"/>
</dbReference>
<evidence type="ECO:0000313" key="8">
    <source>
        <dbReference type="Proteomes" id="UP001187343"/>
    </source>
</evidence>
<dbReference type="EMBL" id="JAUYZG010000018">
    <property type="protein sequence ID" value="KAK2881761.1"/>
    <property type="molecule type" value="Genomic_DNA"/>
</dbReference>
<organism evidence="7 8">
    <name type="scientific">Cirrhinus molitorella</name>
    <name type="common">mud carp</name>
    <dbReference type="NCBI Taxonomy" id="172907"/>
    <lineage>
        <taxon>Eukaryota</taxon>
        <taxon>Metazoa</taxon>
        <taxon>Chordata</taxon>
        <taxon>Craniata</taxon>
        <taxon>Vertebrata</taxon>
        <taxon>Euteleostomi</taxon>
        <taxon>Actinopterygii</taxon>
        <taxon>Neopterygii</taxon>
        <taxon>Teleostei</taxon>
        <taxon>Ostariophysi</taxon>
        <taxon>Cypriniformes</taxon>
        <taxon>Cyprinidae</taxon>
        <taxon>Labeoninae</taxon>
        <taxon>Labeonini</taxon>
        <taxon>Cirrhinus</taxon>
    </lineage>
</organism>
<keyword evidence="5" id="KW-0472">Membrane</keyword>
<name>A0AA88PAB8_9TELE</name>
<dbReference type="Gene3D" id="2.60.40.10">
    <property type="entry name" value="Immunoglobulins"/>
    <property type="match status" value="1"/>
</dbReference>
<keyword evidence="5" id="KW-1133">Transmembrane helix</keyword>
<sequence>MILTSFMFLLFAAAVNPAQGQDITIKDNSVMMTCPGGDDGKVIWTKNNKELEKQTNQTYDAEAEQGKGTVEGLFTCQYENTKHVFYLKVKVCEGCYELNGLKAWGIITGDLLLTGGVILIVYLFANKNTDGTQKRASNSRSLNPPRPPNPDYEALDPKMRNNAVYSGLNK</sequence>
<dbReference type="GO" id="GO:0009897">
    <property type="term" value="C:external side of plasma membrane"/>
    <property type="evidence" value="ECO:0007669"/>
    <property type="project" value="TreeGrafter"/>
</dbReference>
<accession>A0AA88PAB8</accession>
<evidence type="ECO:0000256" key="5">
    <source>
        <dbReference type="SAM" id="Phobius"/>
    </source>
</evidence>
<protein>
    <recommendedName>
        <fullName evidence="9">T-cell surface glycoprotein CD3 epsilon chain</fullName>
    </recommendedName>
</protein>
<reference evidence="7" key="1">
    <citation type="submission" date="2023-08" db="EMBL/GenBank/DDBJ databases">
        <title>Chromosome-level Genome Assembly of mud carp (Cirrhinus molitorella).</title>
        <authorList>
            <person name="Liu H."/>
        </authorList>
    </citation>
    <scope>NUCLEOTIDE SEQUENCE</scope>
    <source>
        <strain evidence="7">Prfri</strain>
        <tissue evidence="7">Muscle</tissue>
    </source>
</reference>
<evidence type="ECO:0008006" key="9">
    <source>
        <dbReference type="Google" id="ProtNLM"/>
    </source>
</evidence>
<comment type="subcellular location">
    <subcellularLocation>
        <location evidence="1">Cell membrane</location>
        <topology evidence="1">Single-pass type I membrane protein</topology>
    </subcellularLocation>
</comment>
<dbReference type="Pfam" id="PF16681">
    <property type="entry name" value="Ig_5"/>
    <property type="match status" value="1"/>
</dbReference>
<feature type="transmembrane region" description="Helical" evidence="5">
    <location>
        <begin position="103"/>
        <end position="125"/>
    </location>
</feature>
<evidence type="ECO:0000256" key="3">
    <source>
        <dbReference type="ARBA" id="ARBA00022729"/>
    </source>
</evidence>
<dbReference type="GO" id="GO:0045059">
    <property type="term" value="P:positive thymic T cell selection"/>
    <property type="evidence" value="ECO:0007669"/>
    <property type="project" value="TreeGrafter"/>
</dbReference>
<keyword evidence="5" id="KW-0812">Transmembrane</keyword>
<evidence type="ECO:0000256" key="1">
    <source>
        <dbReference type="ARBA" id="ARBA00004251"/>
    </source>
</evidence>
<dbReference type="InterPro" id="IPR013783">
    <property type="entry name" value="Ig-like_fold"/>
</dbReference>
<comment type="caution">
    <text evidence="7">The sequence shown here is derived from an EMBL/GenBank/DDBJ whole genome shotgun (WGS) entry which is preliminary data.</text>
</comment>
<gene>
    <name evidence="7" type="ORF">Q8A67_019029</name>
</gene>
<keyword evidence="3 6" id="KW-0732">Signal</keyword>
<proteinExistence type="predicted"/>
<dbReference type="InterPro" id="IPR015484">
    <property type="entry name" value="CD3_esu/gsu/dsu"/>
</dbReference>
<feature type="region of interest" description="Disordered" evidence="4">
    <location>
        <begin position="131"/>
        <end position="170"/>
    </location>
</feature>